<dbReference type="SMART" id="SM00530">
    <property type="entry name" value="HTH_XRE"/>
    <property type="match status" value="1"/>
</dbReference>
<dbReference type="Pfam" id="PF01381">
    <property type="entry name" value="HTH_3"/>
    <property type="match status" value="1"/>
</dbReference>
<dbReference type="PROSITE" id="PS50943">
    <property type="entry name" value="HTH_CROC1"/>
    <property type="match status" value="1"/>
</dbReference>
<dbReference type="EMBL" id="JBHUEM010000011">
    <property type="protein sequence ID" value="MFD1736845.1"/>
    <property type="molecule type" value="Genomic_DNA"/>
</dbReference>
<keyword evidence="3" id="KW-1185">Reference proteome</keyword>
<accession>A0ABW4LNV6</accession>
<evidence type="ECO:0000259" key="1">
    <source>
        <dbReference type="PROSITE" id="PS50943"/>
    </source>
</evidence>
<feature type="domain" description="HTH cro/C1-type" evidence="1">
    <location>
        <begin position="12"/>
        <end position="74"/>
    </location>
</feature>
<evidence type="ECO:0000313" key="3">
    <source>
        <dbReference type="Proteomes" id="UP001597214"/>
    </source>
</evidence>
<dbReference type="Gene3D" id="1.10.260.40">
    <property type="entry name" value="lambda repressor-like DNA-binding domains"/>
    <property type="match status" value="1"/>
</dbReference>
<dbReference type="SUPFAM" id="SSF47413">
    <property type="entry name" value="lambda repressor-like DNA-binding domains"/>
    <property type="match status" value="1"/>
</dbReference>
<reference evidence="3" key="1">
    <citation type="journal article" date="2019" name="Int. J. Syst. Evol. Microbiol.">
        <title>The Global Catalogue of Microorganisms (GCM) 10K type strain sequencing project: providing services to taxonomists for standard genome sequencing and annotation.</title>
        <authorList>
            <consortium name="The Broad Institute Genomics Platform"/>
            <consortium name="The Broad Institute Genome Sequencing Center for Infectious Disease"/>
            <person name="Wu L."/>
            <person name="Ma J."/>
        </authorList>
    </citation>
    <scope>NUCLEOTIDE SEQUENCE [LARGE SCALE GENOMIC DNA]</scope>
    <source>
        <strain evidence="3">CCUG 49339</strain>
    </source>
</reference>
<dbReference type="RefSeq" id="WP_377928022.1">
    <property type="nucleotide sequence ID" value="NZ_JBHUEM010000011.1"/>
</dbReference>
<gene>
    <name evidence="2" type="ORF">ACFSCX_09725</name>
</gene>
<dbReference type="InterPro" id="IPR001387">
    <property type="entry name" value="Cro/C1-type_HTH"/>
</dbReference>
<comment type="caution">
    <text evidence="2">The sequence shown here is derived from an EMBL/GenBank/DDBJ whole genome shotgun (WGS) entry which is preliminary data.</text>
</comment>
<dbReference type="CDD" id="cd00093">
    <property type="entry name" value="HTH_XRE"/>
    <property type="match status" value="1"/>
</dbReference>
<name>A0ABW4LNV6_9BACI</name>
<dbReference type="InterPro" id="IPR010982">
    <property type="entry name" value="Lambda_DNA-bd_dom_sf"/>
</dbReference>
<organism evidence="2 3">
    <name type="scientific">Bacillus salitolerans</name>
    <dbReference type="NCBI Taxonomy" id="1437434"/>
    <lineage>
        <taxon>Bacteria</taxon>
        <taxon>Bacillati</taxon>
        <taxon>Bacillota</taxon>
        <taxon>Bacilli</taxon>
        <taxon>Bacillales</taxon>
        <taxon>Bacillaceae</taxon>
        <taxon>Bacillus</taxon>
    </lineage>
</organism>
<proteinExistence type="predicted"/>
<protein>
    <submittedName>
        <fullName evidence="2">Helix-turn-helix domain-containing protein</fullName>
    </submittedName>
</protein>
<dbReference type="Proteomes" id="UP001597214">
    <property type="component" value="Unassembled WGS sequence"/>
</dbReference>
<sequence>MEEVNATLGSILVDVRTNRLKISLRKASDLIGISHNYLSLLEKGVDPRNNRPVQVTPEILKKIAEAYELPIEELLNMAGFLTEFETEKINLLEMLQSSKEVTFGDKVFSSEEKRKLLTIIDTIWGESK</sequence>
<evidence type="ECO:0000313" key="2">
    <source>
        <dbReference type="EMBL" id="MFD1736845.1"/>
    </source>
</evidence>